<evidence type="ECO:0000256" key="3">
    <source>
        <dbReference type="ARBA" id="ARBA00022741"/>
    </source>
</evidence>
<keyword evidence="6" id="KW-0067">ATP-binding</keyword>
<dbReference type="Gene3D" id="3.30.160.380">
    <property type="entry name" value="Dicer dimerisation domain"/>
    <property type="match status" value="1"/>
</dbReference>
<keyword evidence="4" id="KW-0255">Endonuclease</keyword>
<feature type="domain" description="PAZ" evidence="9">
    <location>
        <begin position="898"/>
        <end position="992"/>
    </location>
</feature>
<dbReference type="Gene3D" id="2.170.260.10">
    <property type="entry name" value="paz domain"/>
    <property type="match status" value="1"/>
</dbReference>
<keyword evidence="14" id="KW-1185">Reference proteome</keyword>
<dbReference type="Gene3D" id="3.40.50.300">
    <property type="entry name" value="P-loop containing nucleotide triphosphate hydrolases"/>
    <property type="match status" value="2"/>
</dbReference>
<dbReference type="FunFam" id="3.30.160.380:FF:000001">
    <property type="entry name" value="Endoribonuclease dicer-like 1"/>
    <property type="match status" value="1"/>
</dbReference>
<dbReference type="InterPro" id="IPR036085">
    <property type="entry name" value="PAZ_dom_sf"/>
</dbReference>
<evidence type="ECO:0000313" key="14">
    <source>
        <dbReference type="Proteomes" id="UP001370490"/>
    </source>
</evidence>
<comment type="similarity">
    <text evidence="8">Belongs to the helicase family. Dicer subfamily.</text>
</comment>
<dbReference type="GO" id="GO:0005737">
    <property type="term" value="C:cytoplasm"/>
    <property type="evidence" value="ECO:0007669"/>
    <property type="project" value="TreeGrafter"/>
</dbReference>
<dbReference type="PROSITE" id="PS51194">
    <property type="entry name" value="HELICASE_CTER"/>
    <property type="match status" value="1"/>
</dbReference>
<evidence type="ECO:0000259" key="11">
    <source>
        <dbReference type="PROSITE" id="PS51194"/>
    </source>
</evidence>
<evidence type="ECO:0000256" key="1">
    <source>
        <dbReference type="ARBA" id="ARBA00022722"/>
    </source>
</evidence>
<dbReference type="Pfam" id="PF03368">
    <property type="entry name" value="Dicer_dimer"/>
    <property type="match status" value="1"/>
</dbReference>
<sequence length="994" mass="111992">MHSDTLNPTLKRSFQTMMTDEAATRQETDGAVSPSKHPGNLIRREYQVNVFEVAKRRNTIAVLETGAGKTMVAVMLMKEMLQLQESNPRKLIIFLAPTVHLVTQQCEEIKSWSNFKAEAYYGTKGVDDWNGKSWEKEVAENDVLVMTPWVFLNVLRKAFLSLEKEFYHNFEYKPKIFGTTASPVVRKGKLVCWISRSLSLWYSCLFCIQFSVEIQSCVPSTMDCEDQVSELESILDSQIYTVEEMKELDLLVPSAKEVNRFYGPRQVSHSQIKMKIENSFAKFSTLMANLQESWPNHYKDMDDKIQMLQRRLSNDHAKILYCLEELGISCACEAVKVCIENLPNTCGVCDLIRESSLKCKDYLQEVLCVLGEHLQSGHEKILNIGLDFLKAVHMGYISPKLYELLLIFLSFREARQVVCLIFVERIVAAKVIERFLKQITYLCHFTVSYLTGSNSSVDALTSSIQRKTLDSFCSGEVNLLFATHVVEEGIHVPKCSCVIQFDLPKTVRSYVQSRGHACQHDSLFVMMLERGNIRQIDQLFDIIRSACSMTATILNRDPDTCILRASNFGATCAYVVDSTGASVTADSSVSLIARYCEKLPGDRFFTPEPKFEFSSFSGLHQCKLTLPPNAAFQTMLGPMSRNSQLSKQLVCVEACKKLHKVGALDDHLVPIVEAPKGNDQTVRSKVAAAGAGTTKRKELHGTAYACALSGTWGGRSDNILFQAYKIDFCCTLVGEFYAGFVLLLESKLDDDVANMEVDLHLINKSVRSSVSASGQVLLDVEQILKARCFHEFFFNGLFGRLFVGSKSSGKQREFLLKKENNTLWCPSNMYLLLPIESSNIPSNESWKINWMAVDSCVSVAEFLKKNSQLRADYPVSKRNNLDFRFRMSTDPPECDGPNVIHLANATFNVKDLKGMVVLAIHTGRIYSIRDVLLNMSSESSFDGNSDANPASYTSFSDYFNKKYGIVLMHPRQPLLQLKQSHNPHNLLLNPDHEG</sequence>
<name>A0AAN8YTY4_9MAGN</name>
<protein>
    <submittedName>
        <fullName evidence="13">PAZ domain</fullName>
    </submittedName>
</protein>
<accession>A0AAN8YTY4</accession>
<dbReference type="PROSITE" id="PS50821">
    <property type="entry name" value="PAZ"/>
    <property type="match status" value="1"/>
</dbReference>
<evidence type="ECO:0000256" key="6">
    <source>
        <dbReference type="ARBA" id="ARBA00022840"/>
    </source>
</evidence>
<feature type="domain" description="Dicer dsRNA-binding fold" evidence="12">
    <location>
        <begin position="588"/>
        <end position="678"/>
    </location>
</feature>
<dbReference type="InterPro" id="IPR038248">
    <property type="entry name" value="Dicer_dimer_sf"/>
</dbReference>
<dbReference type="GO" id="GO:0005634">
    <property type="term" value="C:nucleus"/>
    <property type="evidence" value="ECO:0007669"/>
    <property type="project" value="TreeGrafter"/>
</dbReference>
<evidence type="ECO:0000256" key="5">
    <source>
        <dbReference type="ARBA" id="ARBA00022801"/>
    </source>
</evidence>
<keyword evidence="3" id="KW-0547">Nucleotide-binding</keyword>
<keyword evidence="8" id="KW-0694">RNA-binding</keyword>
<gene>
    <name evidence="13" type="ORF">RJ641_022487</name>
</gene>
<keyword evidence="2" id="KW-0479">Metal-binding</keyword>
<dbReference type="GO" id="GO:0003723">
    <property type="term" value="F:RNA binding"/>
    <property type="evidence" value="ECO:0007669"/>
    <property type="project" value="UniProtKB-UniRule"/>
</dbReference>
<proteinExistence type="inferred from homology"/>
<evidence type="ECO:0000313" key="13">
    <source>
        <dbReference type="EMBL" id="KAK6912886.1"/>
    </source>
</evidence>
<dbReference type="GO" id="GO:0005524">
    <property type="term" value="F:ATP binding"/>
    <property type="evidence" value="ECO:0007669"/>
    <property type="project" value="UniProtKB-KW"/>
</dbReference>
<dbReference type="SUPFAM" id="SSF101690">
    <property type="entry name" value="PAZ domain"/>
    <property type="match status" value="1"/>
</dbReference>
<dbReference type="InterPro" id="IPR003100">
    <property type="entry name" value="PAZ_dom"/>
</dbReference>
<evidence type="ECO:0000256" key="7">
    <source>
        <dbReference type="ARBA" id="ARBA00022842"/>
    </source>
</evidence>
<dbReference type="InterPro" id="IPR014001">
    <property type="entry name" value="Helicase_ATP-bd"/>
</dbReference>
<dbReference type="EMBL" id="JBAMMX010000027">
    <property type="protein sequence ID" value="KAK6912886.1"/>
    <property type="molecule type" value="Genomic_DNA"/>
</dbReference>
<dbReference type="InterPro" id="IPR005034">
    <property type="entry name" value="Dicer_dimerisation"/>
</dbReference>
<dbReference type="PANTHER" id="PTHR14950:SF46">
    <property type="entry name" value="ENDORIBONUCLEASE DICER HOMOLOG 3"/>
    <property type="match status" value="1"/>
</dbReference>
<dbReference type="GO" id="GO:0046872">
    <property type="term" value="F:metal ion binding"/>
    <property type="evidence" value="ECO:0007669"/>
    <property type="project" value="UniProtKB-KW"/>
</dbReference>
<dbReference type="GO" id="GO:0030422">
    <property type="term" value="P:siRNA processing"/>
    <property type="evidence" value="ECO:0007669"/>
    <property type="project" value="TreeGrafter"/>
</dbReference>
<dbReference type="Pfam" id="PF00271">
    <property type="entry name" value="Helicase_C"/>
    <property type="match status" value="1"/>
</dbReference>
<dbReference type="SMART" id="SM00487">
    <property type="entry name" value="DEXDc"/>
    <property type="match status" value="1"/>
</dbReference>
<dbReference type="Pfam" id="PF00270">
    <property type="entry name" value="DEAD"/>
    <property type="match status" value="1"/>
</dbReference>
<dbReference type="Pfam" id="PF02170">
    <property type="entry name" value="PAZ"/>
    <property type="match status" value="1"/>
</dbReference>
<evidence type="ECO:0000256" key="8">
    <source>
        <dbReference type="PROSITE-ProRule" id="PRU00657"/>
    </source>
</evidence>
<organism evidence="13 14">
    <name type="scientific">Dillenia turbinata</name>
    <dbReference type="NCBI Taxonomy" id="194707"/>
    <lineage>
        <taxon>Eukaryota</taxon>
        <taxon>Viridiplantae</taxon>
        <taxon>Streptophyta</taxon>
        <taxon>Embryophyta</taxon>
        <taxon>Tracheophyta</taxon>
        <taxon>Spermatophyta</taxon>
        <taxon>Magnoliopsida</taxon>
        <taxon>eudicotyledons</taxon>
        <taxon>Gunneridae</taxon>
        <taxon>Pentapetalae</taxon>
        <taxon>Dilleniales</taxon>
        <taxon>Dilleniaceae</taxon>
        <taxon>Dillenia</taxon>
    </lineage>
</organism>
<comment type="caution">
    <text evidence="13">The sequence shown here is derived from an EMBL/GenBank/DDBJ whole genome shotgun (WGS) entry which is preliminary data.</text>
</comment>
<dbReference type="SUPFAM" id="SSF52540">
    <property type="entry name" value="P-loop containing nucleoside triphosphate hydrolases"/>
    <property type="match status" value="1"/>
</dbReference>
<evidence type="ECO:0000256" key="4">
    <source>
        <dbReference type="ARBA" id="ARBA00022759"/>
    </source>
</evidence>
<evidence type="ECO:0000259" key="9">
    <source>
        <dbReference type="PROSITE" id="PS50821"/>
    </source>
</evidence>
<evidence type="ECO:0000259" key="12">
    <source>
        <dbReference type="PROSITE" id="PS51327"/>
    </source>
</evidence>
<feature type="domain" description="Helicase C-terminal" evidence="11">
    <location>
        <begin position="400"/>
        <end position="559"/>
    </location>
</feature>
<keyword evidence="1" id="KW-0540">Nuclease</keyword>
<dbReference type="SMART" id="SM00490">
    <property type="entry name" value="HELICc"/>
    <property type="match status" value="1"/>
</dbReference>
<dbReference type="InterPro" id="IPR011545">
    <property type="entry name" value="DEAD/DEAH_box_helicase_dom"/>
</dbReference>
<evidence type="ECO:0000259" key="10">
    <source>
        <dbReference type="PROSITE" id="PS51192"/>
    </source>
</evidence>
<feature type="domain" description="Helicase ATP-binding" evidence="10">
    <location>
        <begin position="50"/>
        <end position="201"/>
    </location>
</feature>
<dbReference type="PANTHER" id="PTHR14950">
    <property type="entry name" value="DICER-RELATED"/>
    <property type="match status" value="1"/>
</dbReference>
<reference evidence="13 14" key="1">
    <citation type="submission" date="2023-12" db="EMBL/GenBank/DDBJ databases">
        <title>A high-quality genome assembly for Dillenia turbinata (Dilleniales).</title>
        <authorList>
            <person name="Chanderbali A."/>
        </authorList>
    </citation>
    <scope>NUCLEOTIDE SEQUENCE [LARGE SCALE GENOMIC DNA]</scope>
    <source>
        <strain evidence="13">LSX21</strain>
        <tissue evidence="13">Leaf</tissue>
    </source>
</reference>
<dbReference type="InterPro" id="IPR027417">
    <property type="entry name" value="P-loop_NTPase"/>
</dbReference>
<dbReference type="GO" id="GO:0004525">
    <property type="term" value="F:ribonuclease III activity"/>
    <property type="evidence" value="ECO:0007669"/>
    <property type="project" value="TreeGrafter"/>
</dbReference>
<keyword evidence="5" id="KW-0378">Hydrolase</keyword>
<dbReference type="PROSITE" id="PS51327">
    <property type="entry name" value="DICER_DSRBF"/>
    <property type="match status" value="1"/>
</dbReference>
<keyword evidence="7" id="KW-0460">Magnesium</keyword>
<dbReference type="PROSITE" id="PS51192">
    <property type="entry name" value="HELICASE_ATP_BIND_1"/>
    <property type="match status" value="1"/>
</dbReference>
<dbReference type="InterPro" id="IPR001650">
    <property type="entry name" value="Helicase_C-like"/>
</dbReference>
<dbReference type="Proteomes" id="UP001370490">
    <property type="component" value="Unassembled WGS sequence"/>
</dbReference>
<evidence type="ECO:0000256" key="2">
    <source>
        <dbReference type="ARBA" id="ARBA00022723"/>
    </source>
</evidence>
<dbReference type="AlphaFoldDB" id="A0AAN8YTY4"/>